<evidence type="ECO:0000313" key="2">
    <source>
        <dbReference type="Proteomes" id="UP001303222"/>
    </source>
</evidence>
<reference evidence="1" key="2">
    <citation type="submission" date="2023-06" db="EMBL/GenBank/DDBJ databases">
        <authorList>
            <consortium name="Lawrence Berkeley National Laboratory"/>
            <person name="Mondo S.J."/>
            <person name="Hensen N."/>
            <person name="Bonometti L."/>
            <person name="Westerberg I."/>
            <person name="Brannstrom I.O."/>
            <person name="Guillou S."/>
            <person name="Cros-Aarteil S."/>
            <person name="Calhoun S."/>
            <person name="Haridas S."/>
            <person name="Kuo A."/>
            <person name="Pangilinan J."/>
            <person name="Riley R."/>
            <person name="Labutti K."/>
            <person name="Andreopoulos B."/>
            <person name="Lipzen A."/>
            <person name="Chen C."/>
            <person name="Yanf M."/>
            <person name="Daum C."/>
            <person name="Ng V."/>
            <person name="Clum A."/>
            <person name="Steindorff A."/>
            <person name="Ohm R."/>
            <person name="Martin F."/>
            <person name="Silar P."/>
            <person name="Natvig D."/>
            <person name="Lalanne C."/>
            <person name="Gautier V."/>
            <person name="Ament-Velasquez S.L."/>
            <person name="Kruys A."/>
            <person name="Hutchinson M.I."/>
            <person name="Powell A.J."/>
            <person name="Barry K."/>
            <person name="Miller A.N."/>
            <person name="Grigoriev I.V."/>
            <person name="Debuchy R."/>
            <person name="Gladieux P."/>
            <person name="Thoren M.H."/>
            <person name="Johannesson H."/>
        </authorList>
    </citation>
    <scope>NUCLEOTIDE SEQUENCE</scope>
    <source>
        <strain evidence="1">CBS 626.80</strain>
    </source>
</reference>
<accession>A0AAN6NZT5</accession>
<organism evidence="1 2">
    <name type="scientific">Pseudoneurospora amorphoporcata</name>
    <dbReference type="NCBI Taxonomy" id="241081"/>
    <lineage>
        <taxon>Eukaryota</taxon>
        <taxon>Fungi</taxon>
        <taxon>Dikarya</taxon>
        <taxon>Ascomycota</taxon>
        <taxon>Pezizomycotina</taxon>
        <taxon>Sordariomycetes</taxon>
        <taxon>Sordariomycetidae</taxon>
        <taxon>Sordariales</taxon>
        <taxon>Sordariaceae</taxon>
        <taxon>Pseudoneurospora</taxon>
    </lineage>
</organism>
<keyword evidence="2" id="KW-1185">Reference proteome</keyword>
<reference evidence="1" key="1">
    <citation type="journal article" date="2023" name="Mol. Phylogenet. Evol.">
        <title>Genome-scale phylogeny and comparative genomics of the fungal order Sordariales.</title>
        <authorList>
            <person name="Hensen N."/>
            <person name="Bonometti L."/>
            <person name="Westerberg I."/>
            <person name="Brannstrom I.O."/>
            <person name="Guillou S."/>
            <person name="Cros-Aarteil S."/>
            <person name="Calhoun S."/>
            <person name="Haridas S."/>
            <person name="Kuo A."/>
            <person name="Mondo S."/>
            <person name="Pangilinan J."/>
            <person name="Riley R."/>
            <person name="LaButti K."/>
            <person name="Andreopoulos B."/>
            <person name="Lipzen A."/>
            <person name="Chen C."/>
            <person name="Yan M."/>
            <person name="Daum C."/>
            <person name="Ng V."/>
            <person name="Clum A."/>
            <person name="Steindorff A."/>
            <person name="Ohm R.A."/>
            <person name="Martin F."/>
            <person name="Silar P."/>
            <person name="Natvig D.O."/>
            <person name="Lalanne C."/>
            <person name="Gautier V."/>
            <person name="Ament-Velasquez S.L."/>
            <person name="Kruys A."/>
            <person name="Hutchinson M.I."/>
            <person name="Powell A.J."/>
            <person name="Barry K."/>
            <person name="Miller A.N."/>
            <person name="Grigoriev I.V."/>
            <person name="Debuchy R."/>
            <person name="Gladieux P."/>
            <person name="Hiltunen Thoren M."/>
            <person name="Johannesson H."/>
        </authorList>
    </citation>
    <scope>NUCLEOTIDE SEQUENCE</scope>
    <source>
        <strain evidence="1">CBS 626.80</strain>
    </source>
</reference>
<name>A0AAN6NZT5_9PEZI</name>
<dbReference type="AlphaFoldDB" id="A0AAN6NZT5"/>
<dbReference type="EMBL" id="MU859083">
    <property type="protein sequence ID" value="KAK3954931.1"/>
    <property type="molecule type" value="Genomic_DNA"/>
</dbReference>
<gene>
    <name evidence="1" type="ORF">QBC32DRAFT_206712</name>
</gene>
<sequence length="125" mass="14448">MDTSSILPPKTAAAIIASAEKRRYNLVSAIQSSRGLSNDRVGSILENVIIPDTLDAYRRWIRDERSRGRELNLDLITVANLLVMFSWWVDYNLWAYYFCQFIHQPQFGSLEHADPESRAFLEILE</sequence>
<proteinExistence type="predicted"/>
<dbReference type="Proteomes" id="UP001303222">
    <property type="component" value="Unassembled WGS sequence"/>
</dbReference>
<protein>
    <submittedName>
        <fullName evidence="1">Uncharacterized protein</fullName>
    </submittedName>
</protein>
<evidence type="ECO:0000313" key="1">
    <source>
        <dbReference type="EMBL" id="KAK3954931.1"/>
    </source>
</evidence>
<comment type="caution">
    <text evidence="1">The sequence shown here is derived from an EMBL/GenBank/DDBJ whole genome shotgun (WGS) entry which is preliminary data.</text>
</comment>